<dbReference type="CDD" id="cd20070">
    <property type="entry name" value="5TM_YidC_Alb3"/>
    <property type="match status" value="1"/>
</dbReference>
<evidence type="ECO:0000313" key="13">
    <source>
        <dbReference type="Proteomes" id="UP000677853"/>
    </source>
</evidence>
<comment type="subcellular location">
    <subcellularLocation>
        <location evidence="1">Cell membrane</location>
        <topology evidence="1">Multi-pass membrane protein</topology>
    </subcellularLocation>
    <subcellularLocation>
        <location evidence="9">Membrane</location>
        <topology evidence="9">Multi-pass membrane protein</topology>
    </subcellularLocation>
</comment>
<keyword evidence="8" id="KW-0143">Chaperone</keyword>
<keyword evidence="5" id="KW-0653">Protein transport</keyword>
<comment type="caution">
    <text evidence="12">The sequence shown here is derived from an EMBL/GenBank/DDBJ whole genome shotgun (WGS) entry which is preliminary data.</text>
</comment>
<organism evidence="12 13">
    <name type="scientific">Hydrangea phyllody phytoplasma</name>
    <dbReference type="NCBI Taxonomy" id="238673"/>
    <lineage>
        <taxon>Bacteria</taxon>
        <taxon>Bacillati</taxon>
        <taxon>Mycoplasmatota</taxon>
        <taxon>Mollicutes</taxon>
        <taxon>Acholeplasmatales</taxon>
        <taxon>Acholeplasmataceae</taxon>
        <taxon>Candidatus Phytoplasma</taxon>
        <taxon>16SrI (Aster yellows group)</taxon>
    </lineage>
</organism>
<dbReference type="Proteomes" id="UP000677853">
    <property type="component" value="Unassembled WGS sequence"/>
</dbReference>
<dbReference type="NCBIfam" id="TIGR03592">
    <property type="entry name" value="yidC_oxa1_cterm"/>
    <property type="match status" value="1"/>
</dbReference>
<feature type="domain" description="Membrane insertase YidC/Oxa/ALB C-terminal" evidence="11">
    <location>
        <begin position="302"/>
        <end position="515"/>
    </location>
</feature>
<evidence type="ECO:0000256" key="2">
    <source>
        <dbReference type="ARBA" id="ARBA00022448"/>
    </source>
</evidence>
<evidence type="ECO:0000313" key="12">
    <source>
        <dbReference type="EMBL" id="GFZ75396.1"/>
    </source>
</evidence>
<reference evidence="12 13" key="1">
    <citation type="journal article" date="2021" name="J. Gen. Plant Pathol.">
        <title>Enrichment of phytoplasma genome DNA through a methyl-CpG binding domain-mediated method for efficient genome sequencing.</title>
        <authorList>
            <person name="Nijo T."/>
            <person name="Iwabuchi N."/>
            <person name="Tokuda R."/>
            <person name="Suzuki T."/>
            <person name="Matsumoto O."/>
            <person name="Miyazaki A."/>
            <person name="Maejima K."/>
            <person name="Oshima K."/>
            <person name="Namba S."/>
            <person name="Yamaji Y."/>
        </authorList>
    </citation>
    <scope>NUCLEOTIDE SEQUENCE [LARGE SCALE GENOMIC DNA]</scope>
    <source>
        <strain evidence="12 13">HP</strain>
    </source>
</reference>
<evidence type="ECO:0000256" key="4">
    <source>
        <dbReference type="ARBA" id="ARBA00022692"/>
    </source>
</evidence>
<evidence type="ECO:0000256" key="8">
    <source>
        <dbReference type="ARBA" id="ARBA00023186"/>
    </source>
</evidence>
<keyword evidence="7 10" id="KW-0472">Membrane</keyword>
<evidence type="ECO:0000256" key="3">
    <source>
        <dbReference type="ARBA" id="ARBA00022475"/>
    </source>
</evidence>
<gene>
    <name evidence="12" type="ORF">HPP_3540</name>
</gene>
<evidence type="ECO:0000256" key="6">
    <source>
        <dbReference type="ARBA" id="ARBA00022989"/>
    </source>
</evidence>
<dbReference type="PANTHER" id="PTHR12428">
    <property type="entry name" value="OXA1"/>
    <property type="match status" value="1"/>
</dbReference>
<evidence type="ECO:0000256" key="5">
    <source>
        <dbReference type="ARBA" id="ARBA00022927"/>
    </source>
</evidence>
<keyword evidence="2" id="KW-0813">Transport</keyword>
<evidence type="ECO:0000259" key="11">
    <source>
        <dbReference type="Pfam" id="PF02096"/>
    </source>
</evidence>
<sequence>MDVRNHSSKKKFLFLAIFLFGLFFWLLTPPKREKIEVFDKVFVFKSNEKYEEYFTNKDPSKLNESKLNECADIFVVYVINNKKKEIQIAMQDEFKGMLNKKNQAKYFFGLMKKPDPEVEGVSNFDPSKLNNKEYFLTFKPDADVFKNKNDKEKTEFKNKLMKDFLTVSAGTNDDYIQNNKYQKKELKDALEFRTSENKIPLSLENIKLDFDKDHYAENIKNTSNNDSSNIDIKFTNNNNDHSISRKLFITNSSVPIQLPSRLEWSLFGYFWNVLIISIGSFLYFFSTFLVSGASGMFFGNLGLGIVLATIFIRTLTWPIYTKTSTLSMNMSLIQPEIEKVKQKYALKKDPASAQKMQLEIFKVYRKNNFSFWGFLLSFLQLPLFIAINQTLSRFIIPGGIFATDKLIEKPFLGFINLNPSNPNNAFVIFLLSFLVGATMFILNKISFKKPDYLKNPSYHLTSEQKQKAKQSEKSMKIMSVVMILMMVFFSRSNPILSLYWIVGNTYTIFQTLLTRKKMQQKYFALKQNAL</sequence>
<evidence type="ECO:0000256" key="7">
    <source>
        <dbReference type="ARBA" id="ARBA00023136"/>
    </source>
</evidence>
<keyword evidence="13" id="KW-1185">Reference proteome</keyword>
<keyword evidence="4 9" id="KW-0812">Transmembrane</keyword>
<dbReference type="Pfam" id="PF02096">
    <property type="entry name" value="60KD_IMP"/>
    <property type="match status" value="1"/>
</dbReference>
<comment type="similarity">
    <text evidence="9">Belongs to the OXA1/ALB3/YidC family.</text>
</comment>
<dbReference type="PANTHER" id="PTHR12428:SF65">
    <property type="entry name" value="CYTOCHROME C OXIDASE ASSEMBLY PROTEIN COX18, MITOCHONDRIAL"/>
    <property type="match status" value="1"/>
</dbReference>
<protein>
    <recommendedName>
        <fullName evidence="11">Membrane insertase YidC/Oxa/ALB C-terminal domain-containing protein</fullName>
    </recommendedName>
</protein>
<dbReference type="RefSeq" id="WP_212775500.1">
    <property type="nucleotide sequence ID" value="NZ_BMZZ01000005.1"/>
</dbReference>
<feature type="transmembrane region" description="Helical" evidence="10">
    <location>
        <begin position="369"/>
        <end position="387"/>
    </location>
</feature>
<dbReference type="InterPro" id="IPR047196">
    <property type="entry name" value="YidC_ALB_C"/>
</dbReference>
<feature type="transmembrane region" description="Helical" evidence="10">
    <location>
        <begin position="266"/>
        <end position="285"/>
    </location>
</feature>
<dbReference type="EMBL" id="BMZZ01000005">
    <property type="protein sequence ID" value="GFZ75396.1"/>
    <property type="molecule type" value="Genomic_DNA"/>
</dbReference>
<feature type="transmembrane region" description="Helical" evidence="10">
    <location>
        <begin position="425"/>
        <end position="442"/>
    </location>
</feature>
<keyword evidence="3" id="KW-1003">Cell membrane</keyword>
<keyword evidence="6 10" id="KW-1133">Transmembrane helix</keyword>
<evidence type="ECO:0000256" key="9">
    <source>
        <dbReference type="RuleBase" id="RU003945"/>
    </source>
</evidence>
<feature type="transmembrane region" description="Helical" evidence="10">
    <location>
        <begin position="297"/>
        <end position="320"/>
    </location>
</feature>
<dbReference type="InterPro" id="IPR001708">
    <property type="entry name" value="YidC/ALB3/OXA1/COX18"/>
</dbReference>
<proteinExistence type="inferred from homology"/>
<feature type="transmembrane region" description="Helical" evidence="10">
    <location>
        <begin position="12"/>
        <end position="28"/>
    </location>
</feature>
<evidence type="ECO:0000256" key="10">
    <source>
        <dbReference type="SAM" id="Phobius"/>
    </source>
</evidence>
<evidence type="ECO:0000256" key="1">
    <source>
        <dbReference type="ARBA" id="ARBA00004651"/>
    </source>
</evidence>
<dbReference type="InterPro" id="IPR028055">
    <property type="entry name" value="YidC/Oxa/ALB_C"/>
</dbReference>
<accession>A0ABQ1EJR1</accession>
<name>A0ABQ1EJR1_9MOLU</name>